<dbReference type="EMBL" id="CP002205">
    <property type="protein sequence ID" value="ADN08230.1"/>
    <property type="molecule type" value="Genomic_DNA"/>
</dbReference>
<keyword evidence="2" id="KW-1185">Reference proteome</keyword>
<gene>
    <name evidence="1" type="ordered locus">Saut_0181</name>
</gene>
<dbReference type="HOGENOM" id="CLU_1916005_0_0_7"/>
<accession>E0UTC7</accession>
<dbReference type="KEGG" id="sua:Saut_0181"/>
<dbReference type="Proteomes" id="UP000007803">
    <property type="component" value="Chromosome"/>
</dbReference>
<evidence type="ECO:0000313" key="2">
    <source>
        <dbReference type="Proteomes" id="UP000007803"/>
    </source>
</evidence>
<proteinExistence type="predicted"/>
<reference evidence="2" key="1">
    <citation type="journal article" date="2010" name="Stand. Genomic Sci.">
        <title>Complete genome sequence of Sulfurimonas autotrophica type strain (OK10).</title>
        <authorList>
            <person name="Sikorski J."/>
            <person name="Munk C."/>
            <person name="Lapidus A."/>
            <person name="Djao O."/>
            <person name="Lucas S."/>
            <person name="Glavina Del Rio T."/>
            <person name="Nolan M."/>
            <person name="Tice H."/>
            <person name="Han C."/>
            <person name="Cheng J."/>
            <person name="Tapia R."/>
            <person name="Goodwin L."/>
            <person name="Pitluck S."/>
            <person name="Liolios K."/>
            <person name="Ivanova N."/>
            <person name="Mavromatis K."/>
            <person name="Mikhailova N."/>
            <person name="Pati A."/>
            <person name="Sims D."/>
            <person name="Meincke L."/>
            <person name="Brettin T."/>
            <person name="Detter J."/>
            <person name="Chen A."/>
            <person name="Palaniappan K."/>
            <person name="Land M."/>
            <person name="Hauser L."/>
            <person name="Chang Y."/>
            <person name="Jeffries C."/>
            <person name="Rohde M."/>
            <person name="Lang E."/>
            <person name="Spring S."/>
            <person name="Goker M."/>
            <person name="Woyke T."/>
            <person name="Bristow J."/>
            <person name="Eisen J."/>
            <person name="Markowitz V."/>
            <person name="Hugenholtz P."/>
            <person name="Kyrpides N."/>
            <person name="Klenk H."/>
        </authorList>
    </citation>
    <scope>NUCLEOTIDE SEQUENCE [LARGE SCALE GENOMIC DNA]</scope>
    <source>
        <strain evidence="2">ATCC BAA-671 / DSM 16294 / JCM 11897 / OK10</strain>
    </source>
</reference>
<protein>
    <submittedName>
        <fullName evidence="1">Uncharacterized protein</fullName>
    </submittedName>
</protein>
<organism evidence="1 2">
    <name type="scientific">Sulfurimonas autotrophica (strain ATCC BAA-671 / DSM 16294 / JCM 11897 / OK10)</name>
    <dbReference type="NCBI Taxonomy" id="563040"/>
    <lineage>
        <taxon>Bacteria</taxon>
        <taxon>Pseudomonadati</taxon>
        <taxon>Campylobacterota</taxon>
        <taxon>Epsilonproteobacteria</taxon>
        <taxon>Campylobacterales</taxon>
        <taxon>Sulfurimonadaceae</taxon>
        <taxon>Sulfurimonas</taxon>
    </lineage>
</organism>
<sequence length="132" mass="15787">MKIKKAIEVLYNRISDKTELEAQEEIMIILNSFELQIKYGCDNKLTAFSNSIYTPTLKQNEQKEAALKEQRKKLKFKKYRTALAQEELIKTMRNNGSSYSKIALYLNQYIVHKRNYFNRKYIERFCKTKNID</sequence>
<dbReference type="AlphaFoldDB" id="E0UTC7"/>
<dbReference type="RefSeq" id="WP_013325986.1">
    <property type="nucleotide sequence ID" value="NC_014506.1"/>
</dbReference>
<evidence type="ECO:0000313" key="1">
    <source>
        <dbReference type="EMBL" id="ADN08230.1"/>
    </source>
</evidence>
<name>E0UTC7_SULAO</name>
<dbReference type="STRING" id="563040.Saut_0181"/>